<reference evidence="3 4" key="1">
    <citation type="submission" date="2020-02" db="EMBL/GenBank/DDBJ databases">
        <title>Out from the shadows clarifying the taxonomy of the family Cryomorphaceae and related taxa by utilizing the GTDB taxonomic framework.</title>
        <authorList>
            <person name="Bowman J.P."/>
        </authorList>
    </citation>
    <scope>NUCLEOTIDE SEQUENCE [LARGE SCALE GENOMIC DNA]</scope>
    <source>
        <strain evidence="3 4">QSSC 1-22</strain>
    </source>
</reference>
<organism evidence="3 4">
    <name type="scientific">Cryomorpha ignava</name>
    <dbReference type="NCBI Taxonomy" id="101383"/>
    <lineage>
        <taxon>Bacteria</taxon>
        <taxon>Pseudomonadati</taxon>
        <taxon>Bacteroidota</taxon>
        <taxon>Flavobacteriia</taxon>
        <taxon>Flavobacteriales</taxon>
        <taxon>Cryomorphaceae</taxon>
        <taxon>Cryomorpha</taxon>
    </lineage>
</organism>
<dbReference type="InterPro" id="IPR032693">
    <property type="entry name" value="YtkA-like_dom"/>
</dbReference>
<keyword evidence="1" id="KW-0732">Signal</keyword>
<dbReference type="Pfam" id="PF13115">
    <property type="entry name" value="YtkA"/>
    <property type="match status" value="1"/>
</dbReference>
<feature type="domain" description="YtkA-like" evidence="2">
    <location>
        <begin position="181"/>
        <end position="256"/>
    </location>
</feature>
<dbReference type="AlphaFoldDB" id="A0A7K3WLT2"/>
<dbReference type="EMBL" id="JAAGVY010000004">
    <property type="protein sequence ID" value="NEN22610.1"/>
    <property type="molecule type" value="Genomic_DNA"/>
</dbReference>
<accession>A0A7K3WLT2</accession>
<keyword evidence="4" id="KW-1185">Reference proteome</keyword>
<evidence type="ECO:0000256" key="1">
    <source>
        <dbReference type="SAM" id="SignalP"/>
    </source>
</evidence>
<proteinExistence type="predicted"/>
<feature type="signal peptide" evidence="1">
    <location>
        <begin position="1"/>
        <end position="20"/>
    </location>
</feature>
<dbReference type="RefSeq" id="WP_163283335.1">
    <property type="nucleotide sequence ID" value="NZ_JAAGVY010000004.1"/>
</dbReference>
<gene>
    <name evidence="3" type="ORF">G3O08_03710</name>
</gene>
<feature type="chain" id="PRO_5029570476" evidence="1">
    <location>
        <begin position="21"/>
        <end position="275"/>
    </location>
</feature>
<evidence type="ECO:0000313" key="4">
    <source>
        <dbReference type="Proteomes" id="UP000486602"/>
    </source>
</evidence>
<sequence>MKFSSSALFMGLALMATTFVSCTSDDDSDEPINEPVANDLILINSAYTDVGSMLVNIYAADSLMAQYTKIYVEVKDSASNNIITNAAVDILPMMNMGTMVHSAPRENPTSNTATEGMYQGAVVFIMPGEMGWTLNVTIYDPANDVEGTAAVPVSVAQPAVTRTRVITPLDSTNNLIISYLHPQNPKVGVNDMEITIHERITGMNFTPVNDYSVSIDPEMPSMGHGSPNNVNPVSIGNGHYKGKVNFTMTGMWRINLDIYDGTTSKDTTGFFDITL</sequence>
<dbReference type="PROSITE" id="PS51257">
    <property type="entry name" value="PROKAR_LIPOPROTEIN"/>
    <property type="match status" value="1"/>
</dbReference>
<evidence type="ECO:0000313" key="3">
    <source>
        <dbReference type="EMBL" id="NEN22610.1"/>
    </source>
</evidence>
<evidence type="ECO:0000259" key="2">
    <source>
        <dbReference type="Pfam" id="PF13115"/>
    </source>
</evidence>
<comment type="caution">
    <text evidence="3">The sequence shown here is derived from an EMBL/GenBank/DDBJ whole genome shotgun (WGS) entry which is preliminary data.</text>
</comment>
<protein>
    <submittedName>
        <fullName evidence="3">FixH family protein</fullName>
    </submittedName>
</protein>
<name>A0A7K3WLT2_9FLAO</name>
<dbReference type="Proteomes" id="UP000486602">
    <property type="component" value="Unassembled WGS sequence"/>
</dbReference>